<evidence type="ECO:0000313" key="21">
    <source>
        <dbReference type="EMBL" id="PQD95186.1"/>
    </source>
</evidence>
<keyword evidence="22" id="KW-1185">Reference proteome</keyword>
<comment type="pathway">
    <text evidence="3 18">Amino-acid biosynthesis; L-methionine biosynthesis via de novo pathway; L-homoserine from L-aspartate: step 3/3.</text>
</comment>
<feature type="binding site" evidence="17">
    <location>
        <begin position="9"/>
        <end position="16"/>
    </location>
    <ligand>
        <name>NADP(+)</name>
        <dbReference type="ChEBI" id="CHEBI:58349"/>
    </ligand>
</feature>
<evidence type="ECO:0000256" key="5">
    <source>
        <dbReference type="ARBA" id="ARBA00013213"/>
    </source>
</evidence>
<evidence type="ECO:0000256" key="1">
    <source>
        <dbReference type="ARBA" id="ARBA00001920"/>
    </source>
</evidence>
<dbReference type="OrthoDB" id="9808167at2"/>
<dbReference type="GO" id="GO:0009088">
    <property type="term" value="P:threonine biosynthetic process"/>
    <property type="evidence" value="ECO:0007669"/>
    <property type="project" value="UniProtKB-UniPathway"/>
</dbReference>
<comment type="pathway">
    <text evidence="2 18">Amino-acid biosynthesis; L-threonine biosynthesis; L-threonine from L-aspartate: step 3/5.</text>
</comment>
<dbReference type="Pfam" id="PF01842">
    <property type="entry name" value="ACT"/>
    <property type="match status" value="1"/>
</dbReference>
<name>A0A2S7MZJ1_9BACI</name>
<proteinExistence type="inferred from homology"/>
<dbReference type="InterPro" id="IPR001342">
    <property type="entry name" value="HDH_cat"/>
</dbReference>
<evidence type="ECO:0000256" key="7">
    <source>
        <dbReference type="ARBA" id="ARBA00022605"/>
    </source>
</evidence>
<evidence type="ECO:0000256" key="3">
    <source>
        <dbReference type="ARBA" id="ARBA00005062"/>
    </source>
</evidence>
<dbReference type="PROSITE" id="PS51671">
    <property type="entry name" value="ACT"/>
    <property type="match status" value="1"/>
</dbReference>
<dbReference type="SUPFAM" id="SSF55347">
    <property type="entry name" value="Glyceraldehyde-3-phosphate dehydrogenase-like, C-terminal domain"/>
    <property type="match status" value="1"/>
</dbReference>
<dbReference type="Pfam" id="PF00742">
    <property type="entry name" value="Homoserine_dh"/>
    <property type="match status" value="1"/>
</dbReference>
<evidence type="ECO:0000256" key="19">
    <source>
        <dbReference type="RuleBase" id="RU004171"/>
    </source>
</evidence>
<comment type="similarity">
    <text evidence="4 19">Belongs to the homoserine dehydrogenase family.</text>
</comment>
<dbReference type="InterPro" id="IPR036291">
    <property type="entry name" value="NAD(P)-bd_dom_sf"/>
</dbReference>
<sequence>MKPISIGLLGLGTVGTGVVKIISNHQDKLMHQVGCPVEIKKILVKDLVKERDVTIPSDMLTISSDDIIYDPEIDVVIEVIGGVEETRKLLLQALNNKKHVVTANKDLMAVYGPELLSVASRNGCDLFYEASVAGGIPILRGLTDGLASDRITKMMGIVNGTTNYILTKMCKEKLSYTEALKRAQELGFAESDPTADVGGLDAARKMAILATLGFSMTIDLDDVKVLGITEVSDEDLAFSQKLGYTVKLIGLAQRCKEDKVEVSVEPTLLPIDHPLAMVNDEYNAVYVYGEAVGETMFYGPGAGSLPTATAVVSDLVAVMKNMRLGVNGSSAVLPQFEKRLKTAEEICGKHFLRLRVKDEVGVFAQITSIFAEDGISFEKIMQLPIKGEQASEIVLISHDAPLANFERVLKKLRTYDKVEEIKSTYKVEGGLV</sequence>
<evidence type="ECO:0000256" key="15">
    <source>
        <dbReference type="ARBA" id="ARBA00048841"/>
    </source>
</evidence>
<comment type="cofactor">
    <cofactor evidence="1">
        <name>a metal cation</name>
        <dbReference type="ChEBI" id="CHEBI:25213"/>
    </cofactor>
</comment>
<evidence type="ECO:0000256" key="11">
    <source>
        <dbReference type="ARBA" id="ARBA00023002"/>
    </source>
</evidence>
<evidence type="ECO:0000256" key="14">
    <source>
        <dbReference type="ARBA" id="ARBA00023167"/>
    </source>
</evidence>
<feature type="active site" description="Proton donor" evidence="16">
    <location>
        <position position="205"/>
    </location>
</feature>
<evidence type="ECO:0000256" key="9">
    <source>
        <dbReference type="ARBA" id="ARBA00022723"/>
    </source>
</evidence>
<dbReference type="PANTHER" id="PTHR43331:SF1">
    <property type="entry name" value="HOMOSERINE DEHYDROGENASE"/>
    <property type="match status" value="1"/>
</dbReference>
<dbReference type="InterPro" id="IPR005106">
    <property type="entry name" value="Asp/hSer_DH_NAD-bd"/>
</dbReference>
<dbReference type="EC" id="1.1.1.3" evidence="5 18"/>
<evidence type="ECO:0000256" key="2">
    <source>
        <dbReference type="ARBA" id="ARBA00005056"/>
    </source>
</evidence>
<protein>
    <recommendedName>
        <fullName evidence="6 18">Homoserine dehydrogenase</fullName>
        <ecNumber evidence="5 18">1.1.1.3</ecNumber>
    </recommendedName>
</protein>
<evidence type="ECO:0000256" key="8">
    <source>
        <dbReference type="ARBA" id="ARBA00022697"/>
    </source>
</evidence>
<dbReference type="Gene3D" id="3.30.360.10">
    <property type="entry name" value="Dihydrodipicolinate Reductase, domain 2"/>
    <property type="match status" value="1"/>
</dbReference>
<dbReference type="EMBL" id="PKOZ01000005">
    <property type="protein sequence ID" value="PQD95186.1"/>
    <property type="molecule type" value="Genomic_DNA"/>
</dbReference>
<comment type="catalytic activity">
    <reaction evidence="15">
        <text>L-homoserine + NADP(+) = L-aspartate 4-semialdehyde + NADPH + H(+)</text>
        <dbReference type="Rhea" id="RHEA:15761"/>
        <dbReference type="ChEBI" id="CHEBI:15378"/>
        <dbReference type="ChEBI" id="CHEBI:57476"/>
        <dbReference type="ChEBI" id="CHEBI:57783"/>
        <dbReference type="ChEBI" id="CHEBI:58349"/>
        <dbReference type="ChEBI" id="CHEBI:537519"/>
        <dbReference type="EC" id="1.1.1.3"/>
    </reaction>
    <physiologicalReaction direction="right-to-left" evidence="15">
        <dbReference type="Rhea" id="RHEA:15763"/>
    </physiologicalReaction>
</comment>
<dbReference type="FunFam" id="3.40.50.720:FF:000062">
    <property type="entry name" value="Homoserine dehydrogenase"/>
    <property type="match status" value="1"/>
</dbReference>
<feature type="domain" description="ACT" evidence="20">
    <location>
        <begin position="351"/>
        <end position="426"/>
    </location>
</feature>
<dbReference type="InterPro" id="IPR002912">
    <property type="entry name" value="ACT_dom"/>
</dbReference>
<keyword evidence="7 18" id="KW-0028">Amino-acid biosynthesis</keyword>
<dbReference type="CDD" id="cd04881">
    <property type="entry name" value="ACT_HSDH-Hom"/>
    <property type="match status" value="1"/>
</dbReference>
<keyword evidence="9" id="KW-0479">Metal-binding</keyword>
<dbReference type="UniPathway" id="UPA00050">
    <property type="reaction ID" value="UER00063"/>
</dbReference>
<dbReference type="GO" id="GO:0009086">
    <property type="term" value="P:methionine biosynthetic process"/>
    <property type="evidence" value="ECO:0007669"/>
    <property type="project" value="UniProtKB-KW"/>
</dbReference>
<dbReference type="InterPro" id="IPR016204">
    <property type="entry name" value="HDH"/>
</dbReference>
<dbReference type="Gene3D" id="3.40.50.720">
    <property type="entry name" value="NAD(P)-binding Rossmann-like Domain"/>
    <property type="match status" value="1"/>
</dbReference>
<reference evidence="21 22" key="1">
    <citation type="submission" date="2017-12" db="EMBL/GenBank/DDBJ databases">
        <title>Taxonomic description and draft genome of Pradoshia cofamensis Gen. nov., sp. nov., a thermotolerant bacillale isolated from anterior gut of earthworm Eisenia fetida.</title>
        <authorList>
            <person name="Saha T."/>
            <person name="Chakraborty R."/>
        </authorList>
    </citation>
    <scope>NUCLEOTIDE SEQUENCE [LARGE SCALE GENOMIC DNA]</scope>
    <source>
        <strain evidence="21 22">EAG3</strain>
    </source>
</reference>
<keyword evidence="8 18" id="KW-0791">Threonine biosynthesis</keyword>
<dbReference type="AlphaFoldDB" id="A0A2S7MZJ1"/>
<dbReference type="Gene3D" id="3.30.70.260">
    <property type="match status" value="1"/>
</dbReference>
<dbReference type="SUPFAM" id="SSF55021">
    <property type="entry name" value="ACT-like"/>
    <property type="match status" value="1"/>
</dbReference>
<dbReference type="UniPathway" id="UPA00051">
    <property type="reaction ID" value="UER00465"/>
</dbReference>
<dbReference type="InterPro" id="IPR019811">
    <property type="entry name" value="HDH_CS"/>
</dbReference>
<dbReference type="GO" id="GO:0050661">
    <property type="term" value="F:NADP binding"/>
    <property type="evidence" value="ECO:0007669"/>
    <property type="project" value="InterPro"/>
</dbReference>
<evidence type="ECO:0000256" key="6">
    <source>
        <dbReference type="ARBA" id="ARBA00013376"/>
    </source>
</evidence>
<dbReference type="Proteomes" id="UP000239663">
    <property type="component" value="Unassembled WGS sequence"/>
</dbReference>
<gene>
    <name evidence="21" type="ORF">CYL18_10400</name>
</gene>
<evidence type="ECO:0000256" key="18">
    <source>
        <dbReference type="RuleBase" id="RU000579"/>
    </source>
</evidence>
<dbReference type="GO" id="GO:0046872">
    <property type="term" value="F:metal ion binding"/>
    <property type="evidence" value="ECO:0007669"/>
    <property type="project" value="UniProtKB-KW"/>
</dbReference>
<keyword evidence="11 18" id="KW-0560">Oxidoreductase</keyword>
<dbReference type="PANTHER" id="PTHR43331">
    <property type="entry name" value="HOMOSERINE DEHYDROGENASE"/>
    <property type="match status" value="1"/>
</dbReference>
<dbReference type="NCBIfam" id="NF004976">
    <property type="entry name" value="PRK06349.1"/>
    <property type="match status" value="1"/>
</dbReference>
<dbReference type="Pfam" id="PF03447">
    <property type="entry name" value="NAD_binding_3"/>
    <property type="match status" value="1"/>
</dbReference>
<comment type="caution">
    <text evidence="21">The sequence shown here is derived from an EMBL/GenBank/DDBJ whole genome shotgun (WGS) entry which is preliminary data.</text>
</comment>
<dbReference type="InterPro" id="IPR045865">
    <property type="entry name" value="ACT-like_dom_sf"/>
</dbReference>
<keyword evidence="10 17" id="KW-0521">NADP</keyword>
<evidence type="ECO:0000256" key="10">
    <source>
        <dbReference type="ARBA" id="ARBA00022857"/>
    </source>
</evidence>
<dbReference type="FunFam" id="3.30.360.10:FF:000005">
    <property type="entry name" value="Homoserine dehydrogenase"/>
    <property type="match status" value="1"/>
</dbReference>
<evidence type="ECO:0000259" key="20">
    <source>
        <dbReference type="PROSITE" id="PS51671"/>
    </source>
</evidence>
<dbReference type="GO" id="GO:0004412">
    <property type="term" value="F:homoserine dehydrogenase activity"/>
    <property type="evidence" value="ECO:0007669"/>
    <property type="project" value="UniProtKB-EC"/>
</dbReference>
<evidence type="ECO:0000313" key="22">
    <source>
        <dbReference type="Proteomes" id="UP000239663"/>
    </source>
</evidence>
<dbReference type="PROSITE" id="PS01042">
    <property type="entry name" value="HOMOSER_DHGENASE"/>
    <property type="match status" value="1"/>
</dbReference>
<evidence type="ECO:0000256" key="13">
    <source>
        <dbReference type="ARBA" id="ARBA00023053"/>
    </source>
</evidence>
<keyword evidence="12" id="KW-0520">NAD</keyword>
<organism evidence="21 22">
    <name type="scientific">Pradoshia eiseniae</name>
    <dbReference type="NCBI Taxonomy" id="2064768"/>
    <lineage>
        <taxon>Bacteria</taxon>
        <taxon>Bacillati</taxon>
        <taxon>Bacillota</taxon>
        <taxon>Bacilli</taxon>
        <taxon>Bacillales</taxon>
        <taxon>Bacillaceae</taxon>
        <taxon>Pradoshia</taxon>
    </lineage>
</organism>
<evidence type="ECO:0000256" key="4">
    <source>
        <dbReference type="ARBA" id="ARBA00006753"/>
    </source>
</evidence>
<keyword evidence="13" id="KW-0915">Sodium</keyword>
<evidence type="ECO:0000256" key="16">
    <source>
        <dbReference type="PIRSR" id="PIRSR000098-1"/>
    </source>
</evidence>
<dbReference type="SUPFAM" id="SSF51735">
    <property type="entry name" value="NAD(P)-binding Rossmann-fold domains"/>
    <property type="match status" value="1"/>
</dbReference>
<keyword evidence="14 18" id="KW-0486">Methionine biosynthesis</keyword>
<feature type="binding site" evidence="17">
    <location>
        <position position="190"/>
    </location>
    <ligand>
        <name>L-homoserine</name>
        <dbReference type="ChEBI" id="CHEBI:57476"/>
    </ligand>
</feature>
<dbReference type="RefSeq" id="WP_104849445.1">
    <property type="nucleotide sequence ID" value="NZ_PKOZ01000005.1"/>
</dbReference>
<feature type="binding site" evidence="17">
    <location>
        <position position="105"/>
    </location>
    <ligand>
        <name>NADPH</name>
        <dbReference type="ChEBI" id="CHEBI:57783"/>
    </ligand>
</feature>
<evidence type="ECO:0000256" key="12">
    <source>
        <dbReference type="ARBA" id="ARBA00023027"/>
    </source>
</evidence>
<accession>A0A2S7MZJ1</accession>
<dbReference type="PIRSF" id="PIRSF000098">
    <property type="entry name" value="Homoser_dehydrog"/>
    <property type="match status" value="1"/>
</dbReference>
<evidence type="ECO:0000256" key="17">
    <source>
        <dbReference type="PIRSR" id="PIRSR000098-2"/>
    </source>
</evidence>